<protein>
    <submittedName>
        <fullName evidence="4">Peptidase A1 domain-containing protein</fullName>
    </submittedName>
</protein>
<dbReference type="GO" id="GO:0004190">
    <property type="term" value="F:aspartic-type endopeptidase activity"/>
    <property type="evidence" value="ECO:0007669"/>
    <property type="project" value="InterPro"/>
</dbReference>
<evidence type="ECO:0000259" key="2">
    <source>
        <dbReference type="PROSITE" id="PS51767"/>
    </source>
</evidence>
<reference evidence="4" key="1">
    <citation type="submission" date="2016-11" db="UniProtKB">
        <authorList>
            <consortium name="WormBaseParasite"/>
        </authorList>
    </citation>
    <scope>IDENTIFICATION</scope>
</reference>
<dbReference type="InterPro" id="IPR033121">
    <property type="entry name" value="PEPTIDASE_A1"/>
</dbReference>
<dbReference type="PROSITE" id="PS51767">
    <property type="entry name" value="PEPTIDASE_A1"/>
    <property type="match status" value="1"/>
</dbReference>
<dbReference type="SUPFAM" id="SSF50630">
    <property type="entry name" value="Acid proteases"/>
    <property type="match status" value="1"/>
</dbReference>
<dbReference type="PROSITE" id="PS00141">
    <property type="entry name" value="ASP_PROTEASE"/>
    <property type="match status" value="1"/>
</dbReference>
<comment type="similarity">
    <text evidence="1">Belongs to the peptidase A1 family.</text>
</comment>
<name>A0A1I8BC80_MELHA</name>
<evidence type="ECO:0000313" key="3">
    <source>
        <dbReference type="Proteomes" id="UP000095281"/>
    </source>
</evidence>
<dbReference type="Pfam" id="PF00026">
    <property type="entry name" value="Asp"/>
    <property type="match status" value="1"/>
</dbReference>
<dbReference type="InterPro" id="IPR021109">
    <property type="entry name" value="Peptidase_aspartic_dom_sf"/>
</dbReference>
<dbReference type="Gene3D" id="2.40.70.10">
    <property type="entry name" value="Acid Proteases"/>
    <property type="match status" value="1"/>
</dbReference>
<dbReference type="AlphaFoldDB" id="A0A1I8BC80"/>
<dbReference type="InterPro" id="IPR001969">
    <property type="entry name" value="Aspartic_peptidase_AS"/>
</dbReference>
<dbReference type="OMA" id="RMTNEYE"/>
<organism evidence="3 4">
    <name type="scientific">Meloidogyne hapla</name>
    <name type="common">Root-knot nematode worm</name>
    <dbReference type="NCBI Taxonomy" id="6305"/>
    <lineage>
        <taxon>Eukaryota</taxon>
        <taxon>Metazoa</taxon>
        <taxon>Ecdysozoa</taxon>
        <taxon>Nematoda</taxon>
        <taxon>Chromadorea</taxon>
        <taxon>Rhabditida</taxon>
        <taxon>Tylenchina</taxon>
        <taxon>Tylenchomorpha</taxon>
        <taxon>Tylenchoidea</taxon>
        <taxon>Meloidogynidae</taxon>
        <taxon>Meloidogyninae</taxon>
        <taxon>Meloidogyne</taxon>
    </lineage>
</organism>
<feature type="domain" description="Peptidase A1" evidence="2">
    <location>
        <begin position="57"/>
        <end position="151"/>
    </location>
</feature>
<dbReference type="InterPro" id="IPR001461">
    <property type="entry name" value="Aspartic_peptidase_A1"/>
</dbReference>
<sequence length="151" mass="17377">MPYKRHRLNRKNNNIPAITIEKIKNLFQHKYNENKFLTKRMTNEYETPLIDSFNTIFTATVTIGTPGQEFNVVIDTGSTSFWVLDSSCCQSDSEENGEENKFDSSSSSTFLTTDTEFECSYADGTYSQGVLGVDRFKVIIQYLSYLMDKFH</sequence>
<evidence type="ECO:0000313" key="4">
    <source>
        <dbReference type="WBParaSite" id="MhA1_Contig190.frz3.gene1"/>
    </source>
</evidence>
<evidence type="ECO:0000256" key="1">
    <source>
        <dbReference type="ARBA" id="ARBA00007447"/>
    </source>
</evidence>
<dbReference type="Proteomes" id="UP000095281">
    <property type="component" value="Unplaced"/>
</dbReference>
<accession>A0A1I8BC80</accession>
<keyword evidence="3" id="KW-1185">Reference proteome</keyword>
<dbReference type="GO" id="GO:0006508">
    <property type="term" value="P:proteolysis"/>
    <property type="evidence" value="ECO:0007669"/>
    <property type="project" value="InterPro"/>
</dbReference>
<proteinExistence type="inferred from homology"/>
<dbReference type="WBParaSite" id="MhA1_Contig190.frz3.gene1">
    <property type="protein sequence ID" value="MhA1_Contig190.frz3.gene1"/>
    <property type="gene ID" value="MhA1_Contig190.frz3.gene1"/>
</dbReference>
<dbReference type="PANTHER" id="PTHR47966">
    <property type="entry name" value="BETA-SITE APP-CLEAVING ENZYME, ISOFORM A-RELATED"/>
    <property type="match status" value="1"/>
</dbReference>
<dbReference type="PANTHER" id="PTHR47966:SF51">
    <property type="entry name" value="BETA-SITE APP-CLEAVING ENZYME, ISOFORM A-RELATED"/>
    <property type="match status" value="1"/>
</dbReference>